<reference evidence="4 5" key="1">
    <citation type="submission" date="2016-03" db="EMBL/GenBank/DDBJ databases">
        <title>Complete genome sequence of Shewanella psychrophila WP2, a deep sea bacterium isolated from west Pacific sediment.</title>
        <authorList>
            <person name="Xu G."/>
            <person name="Jian H."/>
        </authorList>
    </citation>
    <scope>NUCLEOTIDE SEQUENCE [LARGE SCALE GENOMIC DNA]</scope>
    <source>
        <strain evidence="4 5">WP2</strain>
    </source>
</reference>
<evidence type="ECO:0000256" key="2">
    <source>
        <dbReference type="ARBA" id="ARBA00014031"/>
    </source>
</evidence>
<evidence type="ECO:0000256" key="1">
    <source>
        <dbReference type="ARBA" id="ARBA00003989"/>
    </source>
</evidence>
<keyword evidence="5" id="KW-1185">Reference proteome</keyword>
<organism evidence="4 5">
    <name type="scientific">Shewanella psychrophila</name>
    <dbReference type="NCBI Taxonomy" id="225848"/>
    <lineage>
        <taxon>Bacteria</taxon>
        <taxon>Pseudomonadati</taxon>
        <taxon>Pseudomonadota</taxon>
        <taxon>Gammaproteobacteria</taxon>
        <taxon>Alteromonadales</taxon>
        <taxon>Shewanellaceae</taxon>
        <taxon>Shewanella</taxon>
    </lineage>
</organism>
<keyword evidence="3" id="KW-0732">Signal</keyword>
<evidence type="ECO:0000313" key="4">
    <source>
        <dbReference type="EMBL" id="AQS36746.1"/>
    </source>
</evidence>
<comment type="function">
    <text evidence="1">May be involved in the biogenesis of curli organelles.</text>
</comment>
<accession>A0A1S6HMJ1</accession>
<proteinExistence type="predicted"/>
<sequence length="136" mass="14369">MNKFRLLGSGIVISLMEFSVSATQLIYTPVNPNFGGSYLNGSYLLANASAQNDHKTSSGYTPPTALERMASSLESRLMSQLFNDAANGGEGYLKTTDFEINVVNEDGTLLVHITDIVTGETTVIEVGGLVDTGTGG</sequence>
<evidence type="ECO:0000256" key="3">
    <source>
        <dbReference type="ARBA" id="ARBA00022729"/>
    </source>
</evidence>
<dbReference type="RefSeq" id="WP_077752013.1">
    <property type="nucleotide sequence ID" value="NZ_CP014782.1"/>
</dbReference>
<dbReference type="OrthoDB" id="1443407at2"/>
<dbReference type="AlphaFoldDB" id="A0A1S6HMJ1"/>
<protein>
    <recommendedName>
        <fullName evidence="2">Curli production assembly/transport component CsgF</fullName>
    </recommendedName>
</protein>
<gene>
    <name evidence="4" type="ORF">Sps_01581</name>
</gene>
<dbReference type="Pfam" id="PF10614">
    <property type="entry name" value="CsgF"/>
    <property type="match status" value="1"/>
</dbReference>
<dbReference type="EMBL" id="CP014782">
    <property type="protein sequence ID" value="AQS36746.1"/>
    <property type="molecule type" value="Genomic_DNA"/>
</dbReference>
<name>A0A1S6HMJ1_9GAMM</name>
<dbReference type="InterPro" id="IPR018893">
    <property type="entry name" value="T8SS_CsgF"/>
</dbReference>
<dbReference type="KEGG" id="spsw:Sps_01581"/>
<evidence type="ECO:0000313" key="5">
    <source>
        <dbReference type="Proteomes" id="UP000189545"/>
    </source>
</evidence>
<dbReference type="STRING" id="225848.Sps_01581"/>
<dbReference type="Proteomes" id="UP000189545">
    <property type="component" value="Chromosome"/>
</dbReference>